<keyword evidence="1" id="KW-0812">Transmembrane</keyword>
<evidence type="ECO:0000313" key="3">
    <source>
        <dbReference type="Proteomes" id="UP000298517"/>
    </source>
</evidence>
<evidence type="ECO:0000313" key="2">
    <source>
        <dbReference type="EMBL" id="TEW76916.1"/>
    </source>
</evidence>
<dbReference type="OrthoDB" id="9815897at2"/>
<sequence>MKLKYIGMLLLAIVLAFLYFFINPSEVDFLPKCPLYLTTSVYCPGCGSQRATHQLLNFNIIGVFEQNALFVIGVLIIGYHFLISGINYIFKIYIYNYIYHPKTPIVLLIIIIVFWVLRNIPYYPFSLLAPK</sequence>
<name>A0A4Y8AWJ7_9FLAO</name>
<dbReference type="AlphaFoldDB" id="A0A4Y8AWJ7"/>
<evidence type="ECO:0000256" key="1">
    <source>
        <dbReference type="SAM" id="Phobius"/>
    </source>
</evidence>
<dbReference type="EMBL" id="SNQI01000001">
    <property type="protein sequence ID" value="TEW76916.1"/>
    <property type="molecule type" value="Genomic_DNA"/>
</dbReference>
<reference evidence="2 3" key="1">
    <citation type="journal article" date="2011" name="J. Microbiol.">
        <title>Gramella jeungdoensis sp. nov., isolated from a solar saltern in Korea.</title>
        <authorList>
            <person name="Joung Y."/>
            <person name="Kim H."/>
            <person name="Jang T."/>
            <person name="Ahn T.S."/>
            <person name="Joh K."/>
        </authorList>
    </citation>
    <scope>NUCLEOTIDE SEQUENCE [LARGE SCALE GENOMIC DNA]</scope>
    <source>
        <strain evidence="2 3">KCTC 23123</strain>
    </source>
</reference>
<keyword evidence="3" id="KW-1185">Reference proteome</keyword>
<comment type="caution">
    <text evidence="2">The sequence shown here is derived from an EMBL/GenBank/DDBJ whole genome shotgun (WGS) entry which is preliminary data.</text>
</comment>
<dbReference type="Proteomes" id="UP000298517">
    <property type="component" value="Unassembled WGS sequence"/>
</dbReference>
<keyword evidence="1" id="KW-1133">Transmembrane helix</keyword>
<organism evidence="2 3">
    <name type="scientific">Gramella jeungdoensis</name>
    <dbReference type="NCBI Taxonomy" id="708091"/>
    <lineage>
        <taxon>Bacteria</taxon>
        <taxon>Pseudomonadati</taxon>
        <taxon>Bacteroidota</taxon>
        <taxon>Flavobacteriia</taxon>
        <taxon>Flavobacteriales</taxon>
        <taxon>Flavobacteriaceae</taxon>
        <taxon>Christiangramia</taxon>
    </lineage>
</organism>
<dbReference type="InterPro" id="IPR021215">
    <property type="entry name" value="DUF2752"/>
</dbReference>
<feature type="transmembrane region" description="Helical" evidence="1">
    <location>
        <begin position="68"/>
        <end position="93"/>
    </location>
</feature>
<feature type="transmembrane region" description="Helical" evidence="1">
    <location>
        <begin position="105"/>
        <end position="125"/>
    </location>
</feature>
<protein>
    <submittedName>
        <fullName evidence="2">DUF2752 domain-containing protein</fullName>
    </submittedName>
</protein>
<gene>
    <name evidence="2" type="ORF">E2488_03450</name>
</gene>
<keyword evidence="1" id="KW-0472">Membrane</keyword>
<proteinExistence type="predicted"/>
<feature type="transmembrane region" description="Helical" evidence="1">
    <location>
        <begin position="5"/>
        <end position="22"/>
    </location>
</feature>
<dbReference type="Pfam" id="PF10825">
    <property type="entry name" value="DUF2752"/>
    <property type="match status" value="1"/>
</dbReference>
<accession>A0A4Y8AWJ7</accession>
<dbReference type="RefSeq" id="WP_134246925.1">
    <property type="nucleotide sequence ID" value="NZ_SNQI01000001.1"/>
</dbReference>